<evidence type="ECO:0000313" key="9">
    <source>
        <dbReference type="Proteomes" id="UP000284605"/>
    </source>
</evidence>
<feature type="transmembrane region" description="Helical" evidence="6">
    <location>
        <begin position="368"/>
        <end position="389"/>
    </location>
</feature>
<gene>
    <name evidence="8" type="ORF">D3874_10335</name>
</gene>
<dbReference type="Proteomes" id="UP000284605">
    <property type="component" value="Unassembled WGS sequence"/>
</dbReference>
<dbReference type="GO" id="GO:0015297">
    <property type="term" value="F:antiporter activity"/>
    <property type="evidence" value="ECO:0007669"/>
    <property type="project" value="InterPro"/>
</dbReference>
<dbReference type="InterPro" id="IPR038770">
    <property type="entry name" value="Na+/solute_symporter_sf"/>
</dbReference>
<feature type="transmembrane region" description="Helical" evidence="6">
    <location>
        <begin position="281"/>
        <end position="302"/>
    </location>
</feature>
<keyword evidence="4 6" id="KW-0472">Membrane</keyword>
<feature type="transmembrane region" description="Helical" evidence="6">
    <location>
        <begin position="88"/>
        <end position="110"/>
    </location>
</feature>
<feature type="region of interest" description="Disordered" evidence="5">
    <location>
        <begin position="435"/>
        <end position="500"/>
    </location>
</feature>
<feature type="compositionally biased region" description="Low complexity" evidence="5">
    <location>
        <begin position="435"/>
        <end position="446"/>
    </location>
</feature>
<evidence type="ECO:0000256" key="4">
    <source>
        <dbReference type="ARBA" id="ARBA00023136"/>
    </source>
</evidence>
<keyword evidence="3 6" id="KW-1133">Transmembrane helix</keyword>
<dbReference type="Gene3D" id="1.20.1530.20">
    <property type="match status" value="1"/>
</dbReference>
<evidence type="ECO:0000259" key="7">
    <source>
        <dbReference type="Pfam" id="PF00999"/>
    </source>
</evidence>
<feature type="transmembrane region" description="Helical" evidence="6">
    <location>
        <begin position="6"/>
        <end position="26"/>
    </location>
</feature>
<keyword evidence="2 6" id="KW-0812">Transmembrane</keyword>
<dbReference type="GO" id="GO:0005886">
    <property type="term" value="C:plasma membrane"/>
    <property type="evidence" value="ECO:0007669"/>
    <property type="project" value="TreeGrafter"/>
</dbReference>
<evidence type="ECO:0000313" key="8">
    <source>
        <dbReference type="EMBL" id="RJF87369.1"/>
    </source>
</evidence>
<accession>A0A418WBJ0</accession>
<feature type="compositionally biased region" description="Low complexity" evidence="5">
    <location>
        <begin position="474"/>
        <end position="492"/>
    </location>
</feature>
<evidence type="ECO:0000256" key="6">
    <source>
        <dbReference type="SAM" id="Phobius"/>
    </source>
</evidence>
<evidence type="ECO:0000256" key="1">
    <source>
        <dbReference type="ARBA" id="ARBA00004141"/>
    </source>
</evidence>
<dbReference type="OrthoDB" id="9781411at2"/>
<dbReference type="PANTHER" id="PTHR46157">
    <property type="entry name" value="K(+) EFFLUX ANTIPORTER 3, CHLOROPLASTIC"/>
    <property type="match status" value="1"/>
</dbReference>
<evidence type="ECO:0000256" key="5">
    <source>
        <dbReference type="SAM" id="MobiDB-lite"/>
    </source>
</evidence>
<feature type="transmembrane region" description="Helical" evidence="6">
    <location>
        <begin position="197"/>
        <end position="215"/>
    </location>
</feature>
<dbReference type="AlphaFoldDB" id="A0A418WBJ0"/>
<evidence type="ECO:0000256" key="3">
    <source>
        <dbReference type="ARBA" id="ARBA00022989"/>
    </source>
</evidence>
<feature type="transmembrane region" description="Helical" evidence="6">
    <location>
        <begin position="155"/>
        <end position="177"/>
    </location>
</feature>
<sequence length="508" mass="52305">MGSGGHGLEYILILLAAALLAATALNRLRVPPLLAYVVTGLVIGPAGFALVPKGPVITALSDLGIVFLLFAIGLDLPLSRLTAMRRFIFGLGAAQVAATFTVFALVLLALPLAGLAGPGSGLIIAVAGGLALSSTATVVRLLVDRRETVTRFGRATIAVLLFQDLAVVPLLSLITAMASPGDAPQDLADVGDAARGLAIGAAAIAAILFGGRLALRPLFRVVAATDIPELFTGLCLLVVLSLGLLAQVAGMSMALGAFLAGLALADTPFRHQVDADLAPFRGLLLGLFFIAVGMVIDLAPVLDSPLLVLGLTAALIAAKALLAGGLARLFGLTLAQAVRTGFLLAQAGEFTFVVANVSRGLGVMDDSTASLISIVAALSLASTPLVIALGARLADRIEAVTRDDALLPRARTRCPPRLSSPASAGSAAPWRRSWRIMRSPMSPSTSRPRRWPARARRVTRSITATAASPPCCARSGSATPASSSSPWTMSRPPGHRCRRSGAWCPTCR</sequence>
<dbReference type="PANTHER" id="PTHR46157:SF4">
    <property type="entry name" value="K(+) EFFLUX ANTIPORTER 3, CHLOROPLASTIC"/>
    <property type="match status" value="1"/>
</dbReference>
<dbReference type="InterPro" id="IPR006153">
    <property type="entry name" value="Cation/H_exchanger_TM"/>
</dbReference>
<keyword evidence="9" id="KW-1185">Reference proteome</keyword>
<feature type="domain" description="Cation/H+ exchanger transmembrane" evidence="7">
    <location>
        <begin position="16"/>
        <end position="386"/>
    </location>
</feature>
<dbReference type="EMBL" id="QYUK01000011">
    <property type="protein sequence ID" value="RJF87369.1"/>
    <property type="molecule type" value="Genomic_DNA"/>
</dbReference>
<comment type="subcellular location">
    <subcellularLocation>
        <location evidence="1">Membrane</location>
        <topology evidence="1">Multi-pass membrane protein</topology>
    </subcellularLocation>
</comment>
<reference evidence="8 9" key="1">
    <citation type="submission" date="2018-09" db="EMBL/GenBank/DDBJ databases">
        <authorList>
            <person name="Zhu H."/>
        </authorList>
    </citation>
    <scope>NUCLEOTIDE SEQUENCE [LARGE SCALE GENOMIC DNA]</scope>
    <source>
        <strain evidence="8 9">K1W22B-8</strain>
    </source>
</reference>
<protein>
    <recommendedName>
        <fullName evidence="7">Cation/H+ exchanger transmembrane domain-containing protein</fullName>
    </recommendedName>
</protein>
<comment type="caution">
    <text evidence="8">The sequence shown here is derived from an EMBL/GenBank/DDBJ whole genome shotgun (WGS) entry which is preliminary data.</text>
</comment>
<dbReference type="Pfam" id="PF00999">
    <property type="entry name" value="Na_H_Exchanger"/>
    <property type="match status" value="1"/>
</dbReference>
<dbReference type="GO" id="GO:1902600">
    <property type="term" value="P:proton transmembrane transport"/>
    <property type="evidence" value="ECO:0007669"/>
    <property type="project" value="InterPro"/>
</dbReference>
<feature type="transmembrane region" description="Helical" evidence="6">
    <location>
        <begin position="122"/>
        <end position="143"/>
    </location>
</feature>
<feature type="transmembrane region" description="Helical" evidence="6">
    <location>
        <begin position="308"/>
        <end position="330"/>
    </location>
</feature>
<proteinExistence type="predicted"/>
<evidence type="ECO:0000256" key="2">
    <source>
        <dbReference type="ARBA" id="ARBA00022692"/>
    </source>
</evidence>
<feature type="transmembrane region" description="Helical" evidence="6">
    <location>
        <begin position="33"/>
        <end position="51"/>
    </location>
</feature>
<feature type="compositionally biased region" description="Basic residues" evidence="5">
    <location>
        <begin position="447"/>
        <end position="459"/>
    </location>
</feature>
<feature type="transmembrane region" description="Helical" evidence="6">
    <location>
        <begin position="57"/>
        <end position="76"/>
    </location>
</feature>
<name>A0A418WBJ0_9PROT</name>
<organism evidence="8 9">
    <name type="scientific">Oleomonas cavernae</name>
    <dbReference type="NCBI Taxonomy" id="2320859"/>
    <lineage>
        <taxon>Bacteria</taxon>
        <taxon>Pseudomonadati</taxon>
        <taxon>Pseudomonadota</taxon>
        <taxon>Alphaproteobacteria</taxon>
        <taxon>Acetobacterales</taxon>
        <taxon>Acetobacteraceae</taxon>
        <taxon>Oleomonas</taxon>
    </lineage>
</organism>